<evidence type="ECO:0000256" key="1">
    <source>
        <dbReference type="SAM" id="Phobius"/>
    </source>
</evidence>
<organism evidence="2 3">
    <name type="scientific">Anaerosporobacter mobilis DSM 15930</name>
    <dbReference type="NCBI Taxonomy" id="1120996"/>
    <lineage>
        <taxon>Bacteria</taxon>
        <taxon>Bacillati</taxon>
        <taxon>Bacillota</taxon>
        <taxon>Clostridia</taxon>
        <taxon>Lachnospirales</taxon>
        <taxon>Lachnospiraceae</taxon>
        <taxon>Anaerosporobacter</taxon>
    </lineage>
</organism>
<feature type="transmembrane region" description="Helical" evidence="1">
    <location>
        <begin position="12"/>
        <end position="33"/>
    </location>
</feature>
<accession>A0A1M7HUF4</accession>
<evidence type="ECO:0000313" key="3">
    <source>
        <dbReference type="Proteomes" id="UP000184038"/>
    </source>
</evidence>
<sequence>MLLSIGVPLKVMGIGIVISYGIAFLIKILLVCIRMFNKGQKHNN</sequence>
<dbReference type="RefSeq" id="WP_278277264.1">
    <property type="nucleotide sequence ID" value="NZ_FRCP01000008.1"/>
</dbReference>
<reference evidence="2 3" key="1">
    <citation type="submission" date="2016-11" db="EMBL/GenBank/DDBJ databases">
        <authorList>
            <person name="Jaros S."/>
            <person name="Januszkiewicz K."/>
            <person name="Wedrychowicz H."/>
        </authorList>
    </citation>
    <scope>NUCLEOTIDE SEQUENCE [LARGE SCALE GENOMIC DNA]</scope>
    <source>
        <strain evidence="2 3">DSM 15930</strain>
    </source>
</reference>
<keyword evidence="1" id="KW-0812">Transmembrane</keyword>
<evidence type="ECO:0000313" key="2">
    <source>
        <dbReference type="EMBL" id="SHM32090.1"/>
    </source>
</evidence>
<dbReference type="STRING" id="1120996.SAMN02746066_01577"/>
<keyword evidence="1" id="KW-0472">Membrane</keyword>
<keyword evidence="3" id="KW-1185">Reference proteome</keyword>
<proteinExistence type="predicted"/>
<keyword evidence="1" id="KW-1133">Transmembrane helix</keyword>
<dbReference type="Proteomes" id="UP000184038">
    <property type="component" value="Unassembled WGS sequence"/>
</dbReference>
<gene>
    <name evidence="2" type="ORF">SAMN02746066_01577</name>
</gene>
<dbReference type="EMBL" id="FRCP01000008">
    <property type="protein sequence ID" value="SHM32090.1"/>
    <property type="molecule type" value="Genomic_DNA"/>
</dbReference>
<name>A0A1M7HUF4_9FIRM</name>
<protein>
    <submittedName>
        <fullName evidence="2">Uncharacterized protein</fullName>
    </submittedName>
</protein>
<dbReference type="AlphaFoldDB" id="A0A1M7HUF4"/>